<organism evidence="1 2">
    <name type="scientific">Saccharicrinis carchari</name>
    <dbReference type="NCBI Taxonomy" id="1168039"/>
    <lineage>
        <taxon>Bacteria</taxon>
        <taxon>Pseudomonadati</taxon>
        <taxon>Bacteroidota</taxon>
        <taxon>Bacteroidia</taxon>
        <taxon>Marinilabiliales</taxon>
        <taxon>Marinilabiliaceae</taxon>
        <taxon>Saccharicrinis</taxon>
    </lineage>
</organism>
<accession>A0A521CI22</accession>
<dbReference type="SUPFAM" id="SSF82784">
    <property type="entry name" value="OsmC-like"/>
    <property type="match status" value="1"/>
</dbReference>
<dbReference type="Gene3D" id="3.30.300.20">
    <property type="match status" value="1"/>
</dbReference>
<dbReference type="AlphaFoldDB" id="A0A521CI22"/>
<dbReference type="PANTHER" id="PTHR34352">
    <property type="entry name" value="PROTEIN YHFA"/>
    <property type="match status" value="1"/>
</dbReference>
<dbReference type="InterPro" id="IPR003718">
    <property type="entry name" value="OsmC/Ohr_fam"/>
</dbReference>
<protein>
    <submittedName>
        <fullName evidence="1">Putative redox protein</fullName>
    </submittedName>
</protein>
<gene>
    <name evidence="1" type="ORF">SAMN06265379_103178</name>
</gene>
<dbReference type="EMBL" id="FXTB01000003">
    <property type="protein sequence ID" value="SMO59133.1"/>
    <property type="molecule type" value="Genomic_DNA"/>
</dbReference>
<evidence type="ECO:0000313" key="2">
    <source>
        <dbReference type="Proteomes" id="UP000319040"/>
    </source>
</evidence>
<dbReference type="Proteomes" id="UP000319040">
    <property type="component" value="Unassembled WGS sequence"/>
</dbReference>
<sequence length="140" mass="15865">MKTTINLEWIKNISFKGKVNGHDITIDAGKENGGDDSGIRPKPLMLVALAGCTGIDVVNILNKMRVEYDSLNISVEANMREEHPKYYDSMKIIYHFKGKKLPMEKLKRAVQLSEEQYCGVSALYKMAIPVSFEIKINEQK</sequence>
<name>A0A521CI22_SACCC</name>
<dbReference type="PANTHER" id="PTHR34352:SF1">
    <property type="entry name" value="PROTEIN YHFA"/>
    <property type="match status" value="1"/>
</dbReference>
<dbReference type="OrthoDB" id="9804010at2"/>
<dbReference type="Pfam" id="PF02566">
    <property type="entry name" value="OsmC"/>
    <property type="match status" value="1"/>
</dbReference>
<keyword evidence="2" id="KW-1185">Reference proteome</keyword>
<reference evidence="1 2" key="1">
    <citation type="submission" date="2017-05" db="EMBL/GenBank/DDBJ databases">
        <authorList>
            <person name="Varghese N."/>
            <person name="Submissions S."/>
        </authorList>
    </citation>
    <scope>NUCLEOTIDE SEQUENCE [LARGE SCALE GENOMIC DNA]</scope>
    <source>
        <strain evidence="1 2">DSM 27040</strain>
    </source>
</reference>
<dbReference type="InterPro" id="IPR036102">
    <property type="entry name" value="OsmC/Ohrsf"/>
</dbReference>
<dbReference type="RefSeq" id="WP_142532891.1">
    <property type="nucleotide sequence ID" value="NZ_FXTB01000003.1"/>
</dbReference>
<dbReference type="InterPro" id="IPR015946">
    <property type="entry name" value="KH_dom-like_a/b"/>
</dbReference>
<evidence type="ECO:0000313" key="1">
    <source>
        <dbReference type="EMBL" id="SMO59133.1"/>
    </source>
</evidence>
<proteinExistence type="predicted"/>